<keyword evidence="1" id="KW-0472">Membrane</keyword>
<gene>
    <name evidence="2" type="ORF">UFOVP433_5</name>
    <name evidence="3" type="ORF">UFOVP702_8</name>
</gene>
<dbReference type="EMBL" id="LR796681">
    <property type="protein sequence ID" value="CAB4158394.1"/>
    <property type="molecule type" value="Genomic_DNA"/>
</dbReference>
<evidence type="ECO:0000313" key="3">
    <source>
        <dbReference type="EMBL" id="CAB4158394.1"/>
    </source>
</evidence>
<sequence>MKLIRHLAGNVWTYVSAGFVLMTVTGSVRTTGIYLTIFGIVVECAAIVFGKEEPNE</sequence>
<feature type="transmembrane region" description="Helical" evidence="1">
    <location>
        <begin position="7"/>
        <end position="26"/>
    </location>
</feature>
<name>A0A6J5M878_9CAUD</name>
<reference evidence="2" key="1">
    <citation type="submission" date="2020-04" db="EMBL/GenBank/DDBJ databases">
        <authorList>
            <person name="Chiriac C."/>
            <person name="Salcher M."/>
            <person name="Ghai R."/>
            <person name="Kavagutti S V."/>
        </authorList>
    </citation>
    <scope>NUCLEOTIDE SEQUENCE</scope>
</reference>
<keyword evidence="1" id="KW-1133">Transmembrane helix</keyword>
<evidence type="ECO:0000256" key="1">
    <source>
        <dbReference type="SAM" id="Phobius"/>
    </source>
</evidence>
<keyword evidence="1" id="KW-0812">Transmembrane</keyword>
<proteinExistence type="predicted"/>
<feature type="transmembrane region" description="Helical" evidence="1">
    <location>
        <begin position="32"/>
        <end position="50"/>
    </location>
</feature>
<dbReference type="EMBL" id="LR796410">
    <property type="protein sequence ID" value="CAB4142362.1"/>
    <property type="molecule type" value="Genomic_DNA"/>
</dbReference>
<protein>
    <submittedName>
        <fullName evidence="2">Uncharacterized protein</fullName>
    </submittedName>
</protein>
<accession>A0A6J5M878</accession>
<evidence type="ECO:0000313" key="2">
    <source>
        <dbReference type="EMBL" id="CAB4142362.1"/>
    </source>
</evidence>
<organism evidence="2">
    <name type="scientific">uncultured Caudovirales phage</name>
    <dbReference type="NCBI Taxonomy" id="2100421"/>
    <lineage>
        <taxon>Viruses</taxon>
        <taxon>Duplodnaviria</taxon>
        <taxon>Heunggongvirae</taxon>
        <taxon>Uroviricota</taxon>
        <taxon>Caudoviricetes</taxon>
        <taxon>Peduoviridae</taxon>
        <taxon>Maltschvirus</taxon>
        <taxon>Maltschvirus maltsch</taxon>
    </lineage>
</organism>